<sequence length="440" mass="48294">MPACAACRARDADIFCLADEAFLCATCDARVHGANAVAARHERITVDEWYKRTLEAGLSEAKECGDWKAAASATASARREDEDGRGRGTSESLREKSFSLFKRDDAKTTTHDSTSSMDATISAWDVGVFLNLGENGEEDTSPRAPRMSSNSDTMIFDLDDDPLASLLEMPETESALLFDGDAASISAALEAVADQIQAVSPNQAAAKAYVSKSARDNFTPRPSPLGLGLPAAQRGPAETVGSYPPGAFPPIMMPMSSDLFGIPRRVVSKERQAQLDRYRAKRERRLMGLKKVVRYECRKTLADARVRVKGRFVKANPDEKTSALKSFQSCPDLSALVEDEDNAKPLSFAPMKHTTLDDQQLHQQNSKRRISDDRLSNSDASHDDKLDVQSMRYEILRDSGAPALHPPTIPETLPLPSGLRRTKQMRHCQSEINLMDLAGY</sequence>
<dbReference type="RefSeq" id="XP_001419738.1">
    <property type="nucleotide sequence ID" value="XM_001419701.1"/>
</dbReference>
<evidence type="ECO:0000256" key="2">
    <source>
        <dbReference type="ARBA" id="ARBA00010024"/>
    </source>
</evidence>
<accession>A4S2F2</accession>
<dbReference type="Gramene" id="ABO98031">
    <property type="protein sequence ID" value="ABO98031"/>
    <property type="gene ID" value="OSTLU_33434"/>
</dbReference>
<dbReference type="KEGG" id="olu:OSTLU_33434"/>
<evidence type="ECO:0000256" key="8">
    <source>
        <dbReference type="SAM" id="MobiDB-lite"/>
    </source>
</evidence>
<keyword evidence="5 7" id="KW-0539">Nucleus</keyword>
<dbReference type="SMART" id="SM00336">
    <property type="entry name" value="BBOX"/>
    <property type="match status" value="1"/>
</dbReference>
<comment type="subcellular location">
    <subcellularLocation>
        <location evidence="1 7">Nucleus</location>
    </subcellularLocation>
</comment>
<dbReference type="GO" id="GO:0008270">
    <property type="term" value="F:zinc ion binding"/>
    <property type="evidence" value="ECO:0007669"/>
    <property type="project" value="UniProtKB-KW"/>
</dbReference>
<dbReference type="STRING" id="436017.A4S2F2"/>
<dbReference type="PANTHER" id="PTHR31319:SF77">
    <property type="entry name" value="ZINC FINGER PROTEIN CONSTANS-LIKE 4"/>
    <property type="match status" value="1"/>
</dbReference>
<gene>
    <name evidence="11" type="ORF">OSTLU_33434</name>
</gene>
<evidence type="ECO:0000313" key="11">
    <source>
        <dbReference type="EMBL" id="ABO98031.1"/>
    </source>
</evidence>
<protein>
    <recommendedName>
        <fullName evidence="13">CCT domain-containing protein</fullName>
    </recommendedName>
</protein>
<proteinExistence type="inferred from homology"/>
<dbReference type="InterPro" id="IPR000315">
    <property type="entry name" value="Znf_B-box"/>
</dbReference>
<dbReference type="Pfam" id="PF06203">
    <property type="entry name" value="CCT"/>
    <property type="match status" value="1"/>
</dbReference>
<evidence type="ECO:0000256" key="1">
    <source>
        <dbReference type="ARBA" id="ARBA00004123"/>
    </source>
</evidence>
<feature type="region of interest" description="Disordered" evidence="8">
    <location>
        <begin position="133"/>
        <end position="152"/>
    </location>
</feature>
<keyword evidence="12" id="KW-1185">Reference proteome</keyword>
<dbReference type="eggNOG" id="KOG1601">
    <property type="taxonomic scope" value="Eukaryota"/>
</dbReference>
<dbReference type="InterPro" id="IPR045281">
    <property type="entry name" value="CONSTANS-like"/>
</dbReference>
<evidence type="ECO:0000259" key="10">
    <source>
        <dbReference type="PROSITE" id="PS51017"/>
    </source>
</evidence>
<evidence type="ECO:0000259" key="9">
    <source>
        <dbReference type="PROSITE" id="PS50119"/>
    </source>
</evidence>
<keyword evidence="4" id="KW-0862">Zinc</keyword>
<organism evidence="11 12">
    <name type="scientific">Ostreococcus lucimarinus (strain CCE9901)</name>
    <dbReference type="NCBI Taxonomy" id="436017"/>
    <lineage>
        <taxon>Eukaryota</taxon>
        <taxon>Viridiplantae</taxon>
        <taxon>Chlorophyta</taxon>
        <taxon>Mamiellophyceae</taxon>
        <taxon>Mamiellales</taxon>
        <taxon>Bathycoccaceae</taxon>
        <taxon>Ostreococcus</taxon>
    </lineage>
</organism>
<reference evidence="11 12" key="1">
    <citation type="journal article" date="2007" name="Proc. Natl. Acad. Sci. U.S.A.">
        <title>The tiny eukaryote Ostreococcus provides genomic insights into the paradox of plankton speciation.</title>
        <authorList>
            <person name="Palenik B."/>
            <person name="Grimwood J."/>
            <person name="Aerts A."/>
            <person name="Rouze P."/>
            <person name="Salamov A."/>
            <person name="Putnam N."/>
            <person name="Dupont C."/>
            <person name="Jorgensen R."/>
            <person name="Derelle E."/>
            <person name="Rombauts S."/>
            <person name="Zhou K."/>
            <person name="Otillar R."/>
            <person name="Merchant S.S."/>
            <person name="Podell S."/>
            <person name="Gaasterland T."/>
            <person name="Napoli C."/>
            <person name="Gendler K."/>
            <person name="Manuell A."/>
            <person name="Tai V."/>
            <person name="Vallon O."/>
            <person name="Piganeau G."/>
            <person name="Jancek S."/>
            <person name="Heijde M."/>
            <person name="Jabbari K."/>
            <person name="Bowler C."/>
            <person name="Lohr M."/>
            <person name="Robbens S."/>
            <person name="Werner G."/>
            <person name="Dubchak I."/>
            <person name="Pazour G.J."/>
            <person name="Ren Q."/>
            <person name="Paulsen I."/>
            <person name="Delwiche C."/>
            <person name="Schmutz J."/>
            <person name="Rokhsar D."/>
            <person name="Van de Peer Y."/>
            <person name="Moreau H."/>
            <person name="Grigoriev I.V."/>
        </authorList>
    </citation>
    <scope>NUCLEOTIDE SEQUENCE [LARGE SCALE GENOMIC DNA]</scope>
    <source>
        <strain evidence="11 12">CCE9901</strain>
    </source>
</reference>
<evidence type="ECO:0000256" key="4">
    <source>
        <dbReference type="ARBA" id="ARBA00022833"/>
    </source>
</evidence>
<evidence type="ECO:0000256" key="5">
    <source>
        <dbReference type="ARBA" id="ARBA00023242"/>
    </source>
</evidence>
<evidence type="ECO:0000256" key="6">
    <source>
        <dbReference type="PROSITE-ProRule" id="PRU00024"/>
    </source>
</evidence>
<dbReference type="GO" id="GO:0003700">
    <property type="term" value="F:DNA-binding transcription factor activity"/>
    <property type="evidence" value="ECO:0007669"/>
    <property type="project" value="TreeGrafter"/>
</dbReference>
<feature type="domain" description="CCT" evidence="10">
    <location>
        <begin position="271"/>
        <end position="315"/>
    </location>
</feature>
<dbReference type="EMBL" id="CP000589">
    <property type="protein sequence ID" value="ABO98031.1"/>
    <property type="molecule type" value="Genomic_DNA"/>
</dbReference>
<dbReference type="AlphaFoldDB" id="A4S2F2"/>
<dbReference type="Pfam" id="PF00643">
    <property type="entry name" value="zf-B_box"/>
    <property type="match status" value="1"/>
</dbReference>
<dbReference type="InterPro" id="IPR010402">
    <property type="entry name" value="CCT_domain"/>
</dbReference>
<feature type="domain" description="B box-type" evidence="9">
    <location>
        <begin position="1"/>
        <end position="46"/>
    </location>
</feature>
<feature type="compositionally biased region" description="Basic and acidic residues" evidence="8">
    <location>
        <begin position="77"/>
        <end position="93"/>
    </location>
</feature>
<keyword evidence="6" id="KW-0863">Zinc-finger</keyword>
<evidence type="ECO:0008006" key="13">
    <source>
        <dbReference type="Google" id="ProtNLM"/>
    </source>
</evidence>
<evidence type="ECO:0000313" key="12">
    <source>
        <dbReference type="Proteomes" id="UP000001568"/>
    </source>
</evidence>
<dbReference type="GeneID" id="5003675"/>
<dbReference type="OrthoDB" id="153872at2759"/>
<dbReference type="InterPro" id="IPR049808">
    <property type="entry name" value="CONSTANS-like_Bbox1"/>
</dbReference>
<keyword evidence="3" id="KW-0479">Metal-binding</keyword>
<evidence type="ECO:0000256" key="3">
    <source>
        <dbReference type="ARBA" id="ARBA00022723"/>
    </source>
</evidence>
<name>A4S2F2_OSTLU</name>
<dbReference type="GO" id="GO:0005634">
    <property type="term" value="C:nucleus"/>
    <property type="evidence" value="ECO:0007669"/>
    <property type="project" value="UniProtKB-SubCell"/>
</dbReference>
<dbReference type="OMA" id="VSAEQNC"/>
<dbReference type="PROSITE" id="PS50119">
    <property type="entry name" value="ZF_BBOX"/>
    <property type="match status" value="1"/>
</dbReference>
<evidence type="ECO:0000256" key="7">
    <source>
        <dbReference type="PROSITE-ProRule" id="PRU00357"/>
    </source>
</evidence>
<dbReference type="PROSITE" id="PS51017">
    <property type="entry name" value="CCT"/>
    <property type="match status" value="1"/>
</dbReference>
<dbReference type="HOGENOM" id="CLU_623171_0_0_1"/>
<comment type="similarity">
    <text evidence="2">Belongs to the CONSTANS family.</text>
</comment>
<feature type="region of interest" description="Disordered" evidence="8">
    <location>
        <begin position="351"/>
        <end position="387"/>
    </location>
</feature>
<dbReference type="Proteomes" id="UP000001568">
    <property type="component" value="Chromosome 9"/>
</dbReference>
<feature type="region of interest" description="Disordered" evidence="8">
    <location>
        <begin position="73"/>
        <end position="93"/>
    </location>
</feature>
<dbReference type="PANTHER" id="PTHR31319">
    <property type="entry name" value="ZINC FINGER PROTEIN CONSTANS-LIKE 4"/>
    <property type="match status" value="1"/>
</dbReference>
<feature type="compositionally biased region" description="Basic and acidic residues" evidence="8">
    <location>
        <begin position="369"/>
        <end position="387"/>
    </location>
</feature>
<dbReference type="CDD" id="cd19821">
    <property type="entry name" value="Bbox1_BBX-like"/>
    <property type="match status" value="1"/>
</dbReference>